<dbReference type="Pfam" id="PF05795">
    <property type="entry name" value="Plasmodium_Vir"/>
    <property type="match status" value="1"/>
</dbReference>
<evidence type="ECO:0000313" key="1">
    <source>
        <dbReference type="EMBL" id="VUZ99613.1"/>
    </source>
</evidence>
<proteinExistence type="predicted"/>
<dbReference type="VEuPathDB" id="PlasmoDB:PVP01_0003280"/>
<dbReference type="Proteomes" id="UP000220605">
    <property type="component" value="Unassembled WGS sequence"/>
</dbReference>
<dbReference type="VEuPathDB" id="PlasmoDB:PVW1_100060300"/>
<sequence length="369" mass="42790">MHSEYYNIKHIPLNVFYDKSILRSGHKLPSEKRNIDIIHGITFGQFLTHIQNNDASNIKSWLIQHEKKFTSYLKRKQYAVKENERKKYCTNLNYILDFVVQSIDKLNDIQYASLKHQFQTKSRDILKIYTRLDCIRNYDNFDDKHLYIKKIMYDLYEDILYMIWAEQIIGYEKCSKMIGRIKDRRNILTAIHRASSDKSIFDFDEECTLPNIDKMLQDLKCTKTPKAPPTVTVTEQQTFTALPGSGGDLSETRRSEDVEDPIDVENPESVDTFPEDLTISLPVNDDPPKLDTTYAAASLAGVSLFGTILYKYTPFGSWLNPRRGARIRGNVFPIDNNAYDTNIMNNFEYLQTGIPNGEYQLGYGSVTDY</sequence>
<dbReference type="VEuPathDB" id="PlasmoDB:PVPAM_040037200"/>
<organism evidence="1">
    <name type="scientific">Plasmodium vivax</name>
    <name type="common">malaria parasite P. vivax</name>
    <dbReference type="NCBI Taxonomy" id="5855"/>
    <lineage>
        <taxon>Eukaryota</taxon>
        <taxon>Sar</taxon>
        <taxon>Alveolata</taxon>
        <taxon>Apicomplexa</taxon>
        <taxon>Aconoidasida</taxon>
        <taxon>Haemosporida</taxon>
        <taxon>Plasmodiidae</taxon>
        <taxon>Plasmodium</taxon>
        <taxon>Plasmodium (Plasmodium)</taxon>
    </lineage>
</organism>
<reference evidence="1" key="1">
    <citation type="submission" date="2016-07" db="EMBL/GenBank/DDBJ databases">
        <authorList>
            <consortium name="Pathogen Informatics"/>
        </authorList>
    </citation>
    <scope>NUCLEOTIDE SEQUENCE</scope>
</reference>
<dbReference type="InterPro" id="IPR008780">
    <property type="entry name" value="Plasmodium_Vir"/>
</dbReference>
<dbReference type="OrthoDB" id="388837at2759"/>
<dbReference type="EMBL" id="FLZR02000007">
    <property type="protein sequence ID" value="VUZ99613.1"/>
    <property type="molecule type" value="Genomic_DNA"/>
</dbReference>
<name>A0A565A482_PLAVI</name>
<gene>
    <name evidence="1" type="ORF">PVP01_0003280</name>
</gene>
<dbReference type="AlphaFoldDB" id="A0A565A482"/>
<dbReference type="VEuPathDB" id="PlasmoDB:PVX_049190"/>
<protein>
    <submittedName>
        <fullName evidence="1">VIR protein</fullName>
    </submittedName>
</protein>
<accession>A0A565A482</accession>